<dbReference type="VEuPathDB" id="FungiDB:PHYBLDRAFT_71921"/>
<protein>
    <submittedName>
        <fullName evidence="1">Uncharacterized protein</fullName>
    </submittedName>
</protein>
<evidence type="ECO:0000313" key="2">
    <source>
        <dbReference type="Proteomes" id="UP000077315"/>
    </source>
</evidence>
<accession>A0A167JT22</accession>
<dbReference type="RefSeq" id="XP_018284688.1">
    <property type="nucleotide sequence ID" value="XM_018442562.1"/>
</dbReference>
<name>A0A167JT22_PHYB8</name>
<organism evidence="1 2">
    <name type="scientific">Phycomyces blakesleeanus (strain ATCC 8743b / DSM 1359 / FGSC 10004 / NBRC 33097 / NRRL 1555)</name>
    <dbReference type="NCBI Taxonomy" id="763407"/>
    <lineage>
        <taxon>Eukaryota</taxon>
        <taxon>Fungi</taxon>
        <taxon>Fungi incertae sedis</taxon>
        <taxon>Mucoromycota</taxon>
        <taxon>Mucoromycotina</taxon>
        <taxon>Mucoromycetes</taxon>
        <taxon>Mucorales</taxon>
        <taxon>Phycomycetaceae</taxon>
        <taxon>Phycomyces</taxon>
    </lineage>
</organism>
<dbReference type="AlphaFoldDB" id="A0A167JT22"/>
<evidence type="ECO:0000313" key="1">
    <source>
        <dbReference type="EMBL" id="OAD66648.1"/>
    </source>
</evidence>
<reference evidence="2" key="1">
    <citation type="submission" date="2015-06" db="EMBL/GenBank/DDBJ databases">
        <title>Expansion of signal transduction pathways in fungi by whole-genome duplication.</title>
        <authorList>
            <consortium name="DOE Joint Genome Institute"/>
            <person name="Corrochano L.M."/>
            <person name="Kuo A."/>
            <person name="Marcet-Houben M."/>
            <person name="Polaino S."/>
            <person name="Salamov A."/>
            <person name="Villalobos J.M."/>
            <person name="Alvarez M.I."/>
            <person name="Avalos J."/>
            <person name="Benito E.P."/>
            <person name="Benoit I."/>
            <person name="Burger G."/>
            <person name="Camino L.P."/>
            <person name="Canovas D."/>
            <person name="Cerda-Olmedo E."/>
            <person name="Cheng J.-F."/>
            <person name="Dominguez A."/>
            <person name="Elias M."/>
            <person name="Eslava A.P."/>
            <person name="Glaser F."/>
            <person name="Grimwood J."/>
            <person name="Gutierrez G."/>
            <person name="Heitman J."/>
            <person name="Henrissat B."/>
            <person name="Iturriaga E.A."/>
            <person name="Lang B.F."/>
            <person name="Lavin J.L."/>
            <person name="Lee S."/>
            <person name="Li W."/>
            <person name="Lindquist E."/>
            <person name="Lopez-Garcia S."/>
            <person name="Luque E.M."/>
            <person name="Marcos A.T."/>
            <person name="Martin J."/>
            <person name="McCluskey K."/>
            <person name="Medina H.R."/>
            <person name="Miralles-Duran A."/>
            <person name="Miyazaki A."/>
            <person name="Munoz-Torres E."/>
            <person name="Oguiza J.A."/>
            <person name="Ohm R."/>
            <person name="Olmedo M."/>
            <person name="Orejas M."/>
            <person name="Ortiz-Castellanos L."/>
            <person name="Pisabarro A.G."/>
            <person name="Rodriguez-Romero J."/>
            <person name="Ruiz-Herrera J."/>
            <person name="Ruiz-Vazquez R."/>
            <person name="Sanz C."/>
            <person name="Schackwitz W."/>
            <person name="Schmutz J."/>
            <person name="Shahriari M."/>
            <person name="Shelest E."/>
            <person name="Silva-Franco F."/>
            <person name="Soanes D."/>
            <person name="Syed K."/>
            <person name="Tagua V.G."/>
            <person name="Talbot N.J."/>
            <person name="Thon M."/>
            <person name="De vries R.P."/>
            <person name="Wiebenga A."/>
            <person name="Yadav J.S."/>
            <person name="Braun E.L."/>
            <person name="Baker S."/>
            <person name="Garre V."/>
            <person name="Horwitz B."/>
            <person name="Torres-Martinez S."/>
            <person name="Idnurm A."/>
            <person name="Herrera-Estrella A."/>
            <person name="Gabaldon T."/>
            <person name="Grigoriev I.V."/>
        </authorList>
    </citation>
    <scope>NUCLEOTIDE SEQUENCE [LARGE SCALE GENOMIC DNA]</scope>
    <source>
        <strain evidence="2">NRRL 1555(-)</strain>
    </source>
</reference>
<dbReference type="Proteomes" id="UP000077315">
    <property type="component" value="Unassembled WGS sequence"/>
</dbReference>
<dbReference type="GeneID" id="29003468"/>
<keyword evidence="2" id="KW-1185">Reference proteome</keyword>
<dbReference type="EMBL" id="KV441001">
    <property type="protein sequence ID" value="OAD66648.1"/>
    <property type="molecule type" value="Genomic_DNA"/>
</dbReference>
<gene>
    <name evidence="1" type="ORF">PHYBLDRAFT_71921</name>
</gene>
<dbReference type="InParanoid" id="A0A167JT22"/>
<sequence length="101" mass="11720">MNQRINRYDLYWDRDSSLVKKQYPHIVYKTGIRSIGCVCAYGKSLLQGVLSSKMLFLSRQLKAPCITCFTLEAPFFVSGHARSHPKTFVLFMSAHRLYNRI</sequence>
<proteinExistence type="predicted"/>